<dbReference type="OrthoDB" id="3540923at2"/>
<dbReference type="Proteomes" id="UP000184245">
    <property type="component" value="Unassembled WGS sequence"/>
</dbReference>
<name>A0A1M4VFP0_9CLOT</name>
<reference evidence="1 2" key="1">
    <citation type="submission" date="2016-11" db="EMBL/GenBank/DDBJ databases">
        <authorList>
            <person name="Jaros S."/>
            <person name="Januszkiewicz K."/>
            <person name="Wedrychowicz H."/>
        </authorList>
    </citation>
    <scope>NUCLEOTIDE SEQUENCE [LARGE SCALE GENOMIC DNA]</scope>
    <source>
        <strain evidence="1 2">DSM 17459</strain>
    </source>
</reference>
<dbReference type="STRING" id="1122155.SAMN02745158_01201"/>
<proteinExistence type="predicted"/>
<protein>
    <submittedName>
        <fullName evidence="1">Uncharacterized protein</fullName>
    </submittedName>
</protein>
<evidence type="ECO:0000313" key="2">
    <source>
        <dbReference type="Proteomes" id="UP000184245"/>
    </source>
</evidence>
<sequence>MYRTGNQIEIQEAITAGRQALEALEEAEDFLQSARNIGIWDMLGGGLLADIMKHSRLDKATRCLEAARERLLHFQRELKDIQVPMDIQMEIGTFLTFADFFFDGIIADWMVQNKIQEAREQVEDGIIMVRTVLEDLEQMEHKISIAEQEG</sequence>
<evidence type="ECO:0000313" key="1">
    <source>
        <dbReference type="EMBL" id="SHE67643.1"/>
    </source>
</evidence>
<gene>
    <name evidence="1" type="ORF">SAMN02745158_01201</name>
</gene>
<dbReference type="EMBL" id="FQVI01000004">
    <property type="protein sequence ID" value="SHE67643.1"/>
    <property type="molecule type" value="Genomic_DNA"/>
</dbReference>
<accession>A0A1M4VFP0</accession>
<dbReference type="AlphaFoldDB" id="A0A1M4VFP0"/>
<dbReference type="RefSeq" id="WP_072849894.1">
    <property type="nucleotide sequence ID" value="NZ_FQVI01000004.1"/>
</dbReference>
<organism evidence="1 2">
    <name type="scientific">Lactonifactor longoviformis DSM 17459</name>
    <dbReference type="NCBI Taxonomy" id="1122155"/>
    <lineage>
        <taxon>Bacteria</taxon>
        <taxon>Bacillati</taxon>
        <taxon>Bacillota</taxon>
        <taxon>Clostridia</taxon>
        <taxon>Eubacteriales</taxon>
        <taxon>Clostridiaceae</taxon>
        <taxon>Lactonifactor</taxon>
    </lineage>
</organism>
<keyword evidence="2" id="KW-1185">Reference proteome</keyword>